<dbReference type="AlphaFoldDB" id="L9U9U1"/>
<sequence length="172" mass="18882">MSACCVCSKGSLMQNSVDYPLLNRQLEALLDTRDWLTNSAQTCAFIHQQLSDLNWVGFYLQRQPDVLGLGPFQGQPACHPIPFSKGVCGAAARQQTTQRVDDVHAVADHIACDANSRSELVIPIVVDGNLWGVLDLDSPLEARFTQQDQAGIEALVATFMRQTDLPDLIQKS</sequence>
<dbReference type="InterPro" id="IPR003018">
    <property type="entry name" value="GAF"/>
</dbReference>
<dbReference type="GO" id="GO:0033745">
    <property type="term" value="F:L-methionine-(R)-S-oxide reductase activity"/>
    <property type="evidence" value="ECO:0007669"/>
    <property type="project" value="TreeGrafter"/>
</dbReference>
<dbReference type="PANTHER" id="PTHR21021">
    <property type="entry name" value="GAF/PUTATIVE CYTOSKELETAL PROTEIN"/>
    <property type="match status" value="1"/>
</dbReference>
<name>L9U9U1_9GAMM</name>
<gene>
    <name evidence="3" type="ORF">HALTITAN_1250</name>
</gene>
<dbReference type="EMBL" id="AOPO01000004">
    <property type="protein sequence ID" value="ELY21700.1"/>
    <property type="molecule type" value="Genomic_DNA"/>
</dbReference>
<feature type="domain" description="GAF" evidence="2">
    <location>
        <begin position="21"/>
        <end position="170"/>
    </location>
</feature>
<proteinExistence type="inferred from homology"/>
<dbReference type="InterPro" id="IPR029016">
    <property type="entry name" value="GAF-like_dom_sf"/>
</dbReference>
<dbReference type="FunFam" id="3.30.450.40:FF:000008">
    <property type="entry name" value="GAF domain-containing proteins"/>
    <property type="match status" value="1"/>
</dbReference>
<accession>L9U9U1</accession>
<dbReference type="GO" id="GO:0005829">
    <property type="term" value="C:cytosol"/>
    <property type="evidence" value="ECO:0007669"/>
    <property type="project" value="TreeGrafter"/>
</dbReference>
<dbReference type="InterPro" id="IPR000614">
    <property type="entry name" value="FRMsr_CS"/>
</dbReference>
<evidence type="ECO:0000256" key="1">
    <source>
        <dbReference type="ARBA" id="ARBA00038454"/>
    </source>
</evidence>
<organism evidence="3 4">
    <name type="scientific">Vreelandella titanicae BH1</name>
    <dbReference type="NCBI Taxonomy" id="1204738"/>
    <lineage>
        <taxon>Bacteria</taxon>
        <taxon>Pseudomonadati</taxon>
        <taxon>Pseudomonadota</taxon>
        <taxon>Gammaproteobacteria</taxon>
        <taxon>Oceanospirillales</taxon>
        <taxon>Halomonadaceae</taxon>
        <taxon>Vreelandella</taxon>
    </lineage>
</organism>
<protein>
    <submittedName>
        <fullName evidence="3">GAF domain-containing protein</fullName>
    </submittedName>
</protein>
<dbReference type="PANTHER" id="PTHR21021:SF15">
    <property type="entry name" value="FREE METHIONINE-R-SULFOXIDE REDUCTASE"/>
    <property type="match status" value="1"/>
</dbReference>
<dbReference type="Proteomes" id="UP000011651">
    <property type="component" value="Unassembled WGS sequence"/>
</dbReference>
<reference evidence="3 4" key="1">
    <citation type="journal article" date="2013" name="Genome Announc.">
        <title>Draft Genome of the Marine Gammaproteobacterium Halomonas titanicae.</title>
        <authorList>
            <person name="Sanchez-Porro C."/>
            <person name="de la Haba R.R."/>
            <person name="Cruz-Hernandez N."/>
            <person name="Gonzalez J.M."/>
            <person name="Reyes-Guirao C."/>
            <person name="Navarro-Sampedro L."/>
            <person name="Carballo M."/>
            <person name="Ventosa A."/>
        </authorList>
    </citation>
    <scope>NUCLEOTIDE SEQUENCE [LARGE SCALE GENOMIC DNA]</scope>
    <source>
        <strain evidence="3 4">BH1</strain>
    </source>
</reference>
<evidence type="ECO:0000259" key="2">
    <source>
        <dbReference type="SMART" id="SM00065"/>
    </source>
</evidence>
<evidence type="ECO:0000313" key="4">
    <source>
        <dbReference type="Proteomes" id="UP000011651"/>
    </source>
</evidence>
<comment type="caution">
    <text evidence="3">The sequence shown here is derived from an EMBL/GenBank/DDBJ whole genome shotgun (WGS) entry which is preliminary data.</text>
</comment>
<dbReference type="PATRIC" id="fig|1204738.3.peg.1882"/>
<dbReference type="SUPFAM" id="SSF55781">
    <property type="entry name" value="GAF domain-like"/>
    <property type="match status" value="1"/>
</dbReference>
<dbReference type="Gene3D" id="3.30.450.40">
    <property type="match status" value="1"/>
</dbReference>
<comment type="similarity">
    <text evidence="1">Belongs to the free Met sulfoxide reductase family.</text>
</comment>
<dbReference type="PROSITE" id="PS01320">
    <property type="entry name" value="UPF0067"/>
    <property type="match status" value="1"/>
</dbReference>
<dbReference type="SMART" id="SM00065">
    <property type="entry name" value="GAF"/>
    <property type="match status" value="1"/>
</dbReference>
<evidence type="ECO:0000313" key="3">
    <source>
        <dbReference type="EMBL" id="ELY21700.1"/>
    </source>
</evidence>
<dbReference type="Pfam" id="PF01590">
    <property type="entry name" value="GAF"/>
    <property type="match status" value="1"/>
</dbReference>
<dbReference type="InterPro" id="IPR051330">
    <property type="entry name" value="Phosphatase_reg/MetRdx"/>
</dbReference>